<gene>
    <name evidence="1" type="ORF">DB43_FJ00060</name>
</gene>
<organism evidence="1 2">
    <name type="scientific">Parachlamydia acanthamoebae</name>
    <dbReference type="NCBI Taxonomy" id="83552"/>
    <lineage>
        <taxon>Bacteria</taxon>
        <taxon>Pseudomonadati</taxon>
        <taxon>Chlamydiota</taxon>
        <taxon>Chlamydiia</taxon>
        <taxon>Parachlamydiales</taxon>
        <taxon>Parachlamydiaceae</taxon>
        <taxon>Parachlamydia</taxon>
    </lineage>
</organism>
<dbReference type="Gene3D" id="3.40.50.720">
    <property type="entry name" value="NAD(P)-binding Rossmann-like Domain"/>
    <property type="match status" value="1"/>
</dbReference>
<evidence type="ECO:0000313" key="1">
    <source>
        <dbReference type="EMBL" id="KIA77928.1"/>
    </source>
</evidence>
<accession>A0A0C1ECX1</accession>
<sequence length="135" mass="15643">MAIGWIQCLFFCLGASSVAMNKEKYKHITYDLTLNFGQLLARLNPEMTFCYVTGTGTDSREQGRTNCMGACKKGPPKMPYCGLFKHSYMFRPAFMKATPCQKNVRSYYKFFAWLYPIGRKLYPSGFCTCWKWDKL</sequence>
<proteinExistence type="predicted"/>
<comment type="caution">
    <text evidence="1">The sequence shown here is derived from an EMBL/GenBank/DDBJ whole genome shotgun (WGS) entry which is preliminary data.</text>
</comment>
<dbReference type="AlphaFoldDB" id="A0A0C1ECX1"/>
<name>A0A0C1ECX1_9BACT</name>
<dbReference type="Proteomes" id="UP000031307">
    <property type="component" value="Unassembled WGS sequence"/>
</dbReference>
<dbReference type="EMBL" id="JSAM01000054">
    <property type="protein sequence ID" value="KIA77928.1"/>
    <property type="molecule type" value="Genomic_DNA"/>
</dbReference>
<evidence type="ECO:0000313" key="2">
    <source>
        <dbReference type="Proteomes" id="UP000031307"/>
    </source>
</evidence>
<protein>
    <submittedName>
        <fullName evidence="1">Uncharacterized protein</fullName>
    </submittedName>
</protein>
<reference evidence="1 2" key="1">
    <citation type="journal article" date="2014" name="Mol. Biol. Evol.">
        <title>Massive expansion of Ubiquitination-related gene families within the Chlamydiae.</title>
        <authorList>
            <person name="Domman D."/>
            <person name="Collingro A."/>
            <person name="Lagkouvardos I."/>
            <person name="Gehre L."/>
            <person name="Weinmaier T."/>
            <person name="Rattei T."/>
            <person name="Subtil A."/>
            <person name="Horn M."/>
        </authorList>
    </citation>
    <scope>NUCLEOTIDE SEQUENCE [LARGE SCALE GENOMIC DNA]</scope>
    <source>
        <strain evidence="1 2">OEW1</strain>
    </source>
</reference>